<dbReference type="Gene3D" id="2.40.50.40">
    <property type="match status" value="1"/>
</dbReference>
<reference evidence="1 2" key="1">
    <citation type="journal article" date="2015" name="Genome Biol. Evol.">
        <title>Comparative Genomics of a Bacterivorous Green Alga Reveals Evolutionary Causalities and Consequences of Phago-Mixotrophic Mode of Nutrition.</title>
        <authorList>
            <person name="Burns J.A."/>
            <person name="Paasch A."/>
            <person name="Narechania A."/>
            <person name="Kim E."/>
        </authorList>
    </citation>
    <scope>NUCLEOTIDE SEQUENCE [LARGE SCALE GENOMIC DNA]</scope>
    <source>
        <strain evidence="1 2">PLY_AMNH</strain>
    </source>
</reference>
<name>A0AAE0EMP6_9CHLO</name>
<accession>A0AAE0EMP6</accession>
<dbReference type="AlphaFoldDB" id="A0AAE0EMP6"/>
<dbReference type="EMBL" id="LGRX02035550">
    <property type="protein sequence ID" value="KAK3234173.1"/>
    <property type="molecule type" value="Genomic_DNA"/>
</dbReference>
<evidence type="ECO:0000313" key="2">
    <source>
        <dbReference type="Proteomes" id="UP001190700"/>
    </source>
</evidence>
<comment type="caution">
    <text evidence="1">The sequence shown here is derived from an EMBL/GenBank/DDBJ whole genome shotgun (WGS) entry which is preliminary data.</text>
</comment>
<organism evidence="1 2">
    <name type="scientific">Cymbomonas tetramitiformis</name>
    <dbReference type="NCBI Taxonomy" id="36881"/>
    <lineage>
        <taxon>Eukaryota</taxon>
        <taxon>Viridiplantae</taxon>
        <taxon>Chlorophyta</taxon>
        <taxon>Pyramimonadophyceae</taxon>
        <taxon>Pyramimonadales</taxon>
        <taxon>Pyramimonadaceae</taxon>
        <taxon>Cymbomonas</taxon>
    </lineage>
</organism>
<dbReference type="Proteomes" id="UP001190700">
    <property type="component" value="Unassembled WGS sequence"/>
</dbReference>
<dbReference type="InterPro" id="IPR016197">
    <property type="entry name" value="Chromo-like_dom_sf"/>
</dbReference>
<dbReference type="SUPFAM" id="SSF54160">
    <property type="entry name" value="Chromo domain-like"/>
    <property type="match status" value="1"/>
</dbReference>
<proteinExistence type="predicted"/>
<sequence>MGVSMVQASFAPPVPAVVAATTANDAPSFSYSAPSDEFAGGIEEVLPPVGPRTIEMEDNRGAPVAYRLKLPGGWKIRDVIAQHRLRPYTDGSKAFASRRVQVTPRTALVDGQREYYVDRILARRVKQVRGKEVIEWKVRCLGLSREHDQWRTLKDLEHGGSLQQLREFEDARLRLTTSIRRSYASRDMTGATYDSQEQASQVYEEDICAFASTEPRVKRAPRILIRDWLQETHVYLDFLASGAGTPGLYR</sequence>
<protein>
    <recommendedName>
        <fullName evidence="3">Chromo domain-containing protein</fullName>
    </recommendedName>
</protein>
<evidence type="ECO:0000313" key="1">
    <source>
        <dbReference type="EMBL" id="KAK3234173.1"/>
    </source>
</evidence>
<gene>
    <name evidence="1" type="ORF">CYMTET_55564</name>
</gene>
<keyword evidence="2" id="KW-1185">Reference proteome</keyword>
<evidence type="ECO:0008006" key="3">
    <source>
        <dbReference type="Google" id="ProtNLM"/>
    </source>
</evidence>